<keyword evidence="9" id="KW-1185">Reference proteome</keyword>
<organism evidence="8 9">
    <name type="scientific">Reyranella soli</name>
    <dbReference type="NCBI Taxonomy" id="1230389"/>
    <lineage>
        <taxon>Bacteria</taxon>
        <taxon>Pseudomonadati</taxon>
        <taxon>Pseudomonadota</taxon>
        <taxon>Alphaproteobacteria</taxon>
        <taxon>Hyphomicrobiales</taxon>
        <taxon>Reyranellaceae</taxon>
        <taxon>Reyranella</taxon>
    </lineage>
</organism>
<keyword evidence="5" id="KW-0067">ATP-binding</keyword>
<dbReference type="GO" id="GO:0003872">
    <property type="term" value="F:6-phosphofructokinase activity"/>
    <property type="evidence" value="ECO:0007669"/>
    <property type="project" value="TreeGrafter"/>
</dbReference>
<evidence type="ECO:0000313" key="8">
    <source>
        <dbReference type="EMBL" id="GEP57094.1"/>
    </source>
</evidence>
<dbReference type="GO" id="GO:0005524">
    <property type="term" value="F:ATP binding"/>
    <property type="evidence" value="ECO:0007669"/>
    <property type="project" value="UniProtKB-KW"/>
</dbReference>
<accession>A0A512NDU5</accession>
<sequence length="319" mass="32679">MPPRIVTLTVNPAVDLATTAKSVRPGHKIRTFDERYDPGGGGINVARVIFELGGQTLALFASGGVTGRFVEEMLTAAKVPWQAIPIRNACRISVTVHDQSNGQEYRFVPRGPQLAASDCTNILEALRQVDADWVVASGSLAPGVPADFYSKVASIVVGRGAKFALDTSSAALTASLGRGISLLKPSLSEFEAIVGQEVRDLPGQMAQAKRLVQSGAAEMVSLTLGAGGAIVATADQVIHSPAFAVSEKTGVGAGDSFLAGLVFGLSERRPLGDALRLALACGASAVQNAGTAAVRRAAVDALLATTIGQEAGSASCSGV</sequence>
<keyword evidence="4 8" id="KW-0418">Kinase</keyword>
<keyword evidence="2 6" id="KW-0808">Transferase</keyword>
<evidence type="ECO:0000256" key="4">
    <source>
        <dbReference type="ARBA" id="ARBA00022777"/>
    </source>
</evidence>
<protein>
    <recommendedName>
        <fullName evidence="6">Phosphofructokinase</fullName>
    </recommendedName>
</protein>
<evidence type="ECO:0000259" key="7">
    <source>
        <dbReference type="Pfam" id="PF00294"/>
    </source>
</evidence>
<dbReference type="EMBL" id="BKAJ01000074">
    <property type="protein sequence ID" value="GEP57094.1"/>
    <property type="molecule type" value="Genomic_DNA"/>
</dbReference>
<name>A0A512NDU5_9HYPH</name>
<feature type="domain" description="Carbohydrate kinase PfkB" evidence="7">
    <location>
        <begin position="19"/>
        <end position="293"/>
    </location>
</feature>
<dbReference type="GO" id="GO:0005829">
    <property type="term" value="C:cytosol"/>
    <property type="evidence" value="ECO:0007669"/>
    <property type="project" value="TreeGrafter"/>
</dbReference>
<gene>
    <name evidence="8" type="primary">pfkB</name>
    <name evidence="8" type="ORF">RSO01_42600</name>
</gene>
<dbReference type="PROSITE" id="PS00583">
    <property type="entry name" value="PFKB_KINASES_1"/>
    <property type="match status" value="1"/>
</dbReference>
<proteinExistence type="inferred from homology"/>
<comment type="caution">
    <text evidence="8">The sequence shown here is derived from an EMBL/GenBank/DDBJ whole genome shotgun (WGS) entry which is preliminary data.</text>
</comment>
<evidence type="ECO:0000256" key="5">
    <source>
        <dbReference type="ARBA" id="ARBA00022840"/>
    </source>
</evidence>
<reference evidence="8 9" key="1">
    <citation type="submission" date="2019-07" db="EMBL/GenBank/DDBJ databases">
        <title>Whole genome shotgun sequence of Reyranella soli NBRC 108950.</title>
        <authorList>
            <person name="Hosoyama A."/>
            <person name="Uohara A."/>
            <person name="Ohji S."/>
            <person name="Ichikawa N."/>
        </authorList>
    </citation>
    <scope>NUCLEOTIDE SEQUENCE [LARGE SCALE GENOMIC DNA]</scope>
    <source>
        <strain evidence="8 9">NBRC 108950</strain>
    </source>
</reference>
<dbReference type="PANTHER" id="PTHR46566">
    <property type="entry name" value="1-PHOSPHOFRUCTOKINASE-RELATED"/>
    <property type="match status" value="1"/>
</dbReference>
<dbReference type="PIRSF" id="PIRSF000535">
    <property type="entry name" value="1PFK/6PFK/LacC"/>
    <property type="match status" value="1"/>
</dbReference>
<evidence type="ECO:0000256" key="1">
    <source>
        <dbReference type="ARBA" id="ARBA00010688"/>
    </source>
</evidence>
<dbReference type="Pfam" id="PF00294">
    <property type="entry name" value="PfkB"/>
    <property type="match status" value="1"/>
</dbReference>
<dbReference type="InterPro" id="IPR029056">
    <property type="entry name" value="Ribokinase-like"/>
</dbReference>
<dbReference type="SUPFAM" id="SSF53613">
    <property type="entry name" value="Ribokinase-like"/>
    <property type="match status" value="1"/>
</dbReference>
<dbReference type="CDD" id="cd01164">
    <property type="entry name" value="FruK_PfkB_like"/>
    <property type="match status" value="1"/>
</dbReference>
<evidence type="ECO:0000313" key="9">
    <source>
        <dbReference type="Proteomes" id="UP000321058"/>
    </source>
</evidence>
<dbReference type="PANTHER" id="PTHR46566:SF2">
    <property type="entry name" value="ATP-DEPENDENT 6-PHOSPHOFRUCTOKINASE ISOZYME 2"/>
    <property type="match status" value="1"/>
</dbReference>
<dbReference type="InterPro" id="IPR002173">
    <property type="entry name" value="Carboh/pur_kinase_PfkB_CS"/>
</dbReference>
<evidence type="ECO:0000256" key="2">
    <source>
        <dbReference type="ARBA" id="ARBA00022679"/>
    </source>
</evidence>
<evidence type="ECO:0000256" key="6">
    <source>
        <dbReference type="PIRNR" id="PIRNR000535"/>
    </source>
</evidence>
<dbReference type="NCBIfam" id="TIGR03168">
    <property type="entry name" value="1-PFK"/>
    <property type="match status" value="1"/>
</dbReference>
<dbReference type="Gene3D" id="3.40.1190.20">
    <property type="match status" value="1"/>
</dbReference>
<dbReference type="AlphaFoldDB" id="A0A512NDU5"/>
<dbReference type="Proteomes" id="UP000321058">
    <property type="component" value="Unassembled WGS sequence"/>
</dbReference>
<dbReference type="RefSeq" id="WP_147151465.1">
    <property type="nucleotide sequence ID" value="NZ_BKAJ01000074.1"/>
</dbReference>
<keyword evidence="3" id="KW-0547">Nucleotide-binding</keyword>
<comment type="similarity">
    <text evidence="1 6">Belongs to the carbohydrate kinase PfkB family.</text>
</comment>
<dbReference type="InterPro" id="IPR017583">
    <property type="entry name" value="Tagatose/fructose_Pkinase"/>
</dbReference>
<dbReference type="OrthoDB" id="9801219at2"/>
<evidence type="ECO:0000256" key="3">
    <source>
        <dbReference type="ARBA" id="ARBA00022741"/>
    </source>
</evidence>
<dbReference type="InterPro" id="IPR011611">
    <property type="entry name" value="PfkB_dom"/>
</dbReference>